<protein>
    <submittedName>
        <fullName evidence="13">TonB-dependent receptor</fullName>
    </submittedName>
</protein>
<dbReference type="Gene3D" id="2.170.130.10">
    <property type="entry name" value="TonB-dependent receptor, plug domain"/>
    <property type="match status" value="1"/>
</dbReference>
<dbReference type="Pfam" id="PF07715">
    <property type="entry name" value="Plug"/>
    <property type="match status" value="1"/>
</dbReference>
<keyword evidence="5 9" id="KW-0798">TonB box</keyword>
<evidence type="ECO:0000256" key="7">
    <source>
        <dbReference type="ARBA" id="ARBA00023237"/>
    </source>
</evidence>
<dbReference type="Pfam" id="PF00593">
    <property type="entry name" value="TonB_dep_Rec_b-barrel"/>
    <property type="match status" value="1"/>
</dbReference>
<dbReference type="RefSeq" id="WP_303492465.1">
    <property type="nucleotide sequence ID" value="NZ_JAUOPB010000005.1"/>
</dbReference>
<feature type="signal peptide" evidence="10">
    <location>
        <begin position="1"/>
        <end position="22"/>
    </location>
</feature>
<evidence type="ECO:0000313" key="14">
    <source>
        <dbReference type="Proteomes" id="UP001169760"/>
    </source>
</evidence>
<dbReference type="PROSITE" id="PS52016">
    <property type="entry name" value="TONB_DEPENDENT_REC_3"/>
    <property type="match status" value="1"/>
</dbReference>
<dbReference type="AlphaFoldDB" id="A0AAW7X4I9"/>
<evidence type="ECO:0000313" key="13">
    <source>
        <dbReference type="EMBL" id="MDO6422459.1"/>
    </source>
</evidence>
<sequence length="697" mass="76954">MPTINRLSAAIAVALICSPALAAEKQNQAIEEIVITGISGTEMPLSSIPGAAQVIEKAEISEQLNISQDIADLMANLVPAYSPSNQLASNFGQTFRGKKTVVLIDGALQTTPIRNASREFMTIAPEALETIEVIHGASALYGNGYAGGVVNFVTRKASDSLEAWTSVGMNMQPQGDEETFGWSLNQGVSGPLAENWTYLANLNFKNTGKFVDANGNVLPEDQSGQGGYANGNQYDVLLKLGYEDKLNTLNLSMHNYHMTNGLTYERMIDPVTGLTVIDTSAPYTGEDPSNDVMSASAKWVRKELLGQTFSLQVSLGDNTYNYATTAVNSEKIKIVPRFIFENPQETLRVIYGVDFEKDTTTQKYRDDSACWICDVTKTQVSPYVQVSYEFNSKLEGQAGLRNENYSYDIPTFTAVRGTLNGEEITGGTLDYSDTVLNAGLVYHVNDALDIFGGYSEGYAVDDLRRMRGPIESSVEAMQQHVPATRSHNYEIGLRSQYQELNYSLALFQTNTDDATHYGQNSDGSYPLEFLIYADEKIHGLEATVDYALNDVWTAGASYAYAEGEYRDETSGGDRSLNGTRITPEKYTAYFDTQWSEDFSSRLQILKVSDRNMFNELEGGGYYYYESPIEGYMTLDALFSYNLMQKRAGTLSLSIRNLLNKDYSPASSQVNKENARASVATSYKAQGRAISLKWSIEY</sequence>
<feature type="domain" description="TonB-dependent receptor plug" evidence="12">
    <location>
        <begin position="45"/>
        <end position="149"/>
    </location>
</feature>
<feature type="domain" description="TonB-dependent receptor-like beta-barrel" evidence="11">
    <location>
        <begin position="199"/>
        <end position="657"/>
    </location>
</feature>
<dbReference type="PANTHER" id="PTHR30069">
    <property type="entry name" value="TONB-DEPENDENT OUTER MEMBRANE RECEPTOR"/>
    <property type="match status" value="1"/>
</dbReference>
<name>A0AAW7X4I9_9GAMM</name>
<dbReference type="InterPro" id="IPR037066">
    <property type="entry name" value="Plug_dom_sf"/>
</dbReference>
<dbReference type="GO" id="GO:0009279">
    <property type="term" value="C:cell outer membrane"/>
    <property type="evidence" value="ECO:0007669"/>
    <property type="project" value="UniProtKB-SubCell"/>
</dbReference>
<comment type="similarity">
    <text evidence="8 9">Belongs to the TonB-dependent receptor family.</text>
</comment>
<keyword evidence="2 8" id="KW-0813">Transport</keyword>
<proteinExistence type="inferred from homology"/>
<organism evidence="13 14">
    <name type="scientific">Saccharophagus degradans</name>
    <dbReference type="NCBI Taxonomy" id="86304"/>
    <lineage>
        <taxon>Bacteria</taxon>
        <taxon>Pseudomonadati</taxon>
        <taxon>Pseudomonadota</taxon>
        <taxon>Gammaproteobacteria</taxon>
        <taxon>Cellvibrionales</taxon>
        <taxon>Cellvibrionaceae</taxon>
        <taxon>Saccharophagus</taxon>
    </lineage>
</organism>
<dbReference type="InterPro" id="IPR036942">
    <property type="entry name" value="Beta-barrel_TonB_sf"/>
</dbReference>
<dbReference type="SUPFAM" id="SSF56935">
    <property type="entry name" value="Porins"/>
    <property type="match status" value="1"/>
</dbReference>
<gene>
    <name evidence="13" type="ORF">Q4521_08230</name>
</gene>
<keyword evidence="6 8" id="KW-0472">Membrane</keyword>
<dbReference type="GO" id="GO:0044718">
    <property type="term" value="P:siderophore transmembrane transport"/>
    <property type="evidence" value="ECO:0007669"/>
    <property type="project" value="TreeGrafter"/>
</dbReference>
<dbReference type="Gene3D" id="2.40.170.20">
    <property type="entry name" value="TonB-dependent receptor, beta-barrel domain"/>
    <property type="match status" value="1"/>
</dbReference>
<keyword evidence="4 8" id="KW-0812">Transmembrane</keyword>
<accession>A0AAW7X4I9</accession>
<dbReference type="GO" id="GO:0015344">
    <property type="term" value="F:siderophore uptake transmembrane transporter activity"/>
    <property type="evidence" value="ECO:0007669"/>
    <property type="project" value="TreeGrafter"/>
</dbReference>
<feature type="chain" id="PRO_5043812746" evidence="10">
    <location>
        <begin position="23"/>
        <end position="697"/>
    </location>
</feature>
<keyword evidence="10" id="KW-0732">Signal</keyword>
<comment type="subcellular location">
    <subcellularLocation>
        <location evidence="1 8">Cell outer membrane</location>
        <topology evidence="1 8">Multi-pass membrane protein</topology>
    </subcellularLocation>
</comment>
<evidence type="ECO:0000256" key="1">
    <source>
        <dbReference type="ARBA" id="ARBA00004571"/>
    </source>
</evidence>
<dbReference type="PANTHER" id="PTHR30069:SF42">
    <property type="entry name" value="FERRIC AEROBACTIN RECEPTOR"/>
    <property type="match status" value="1"/>
</dbReference>
<evidence type="ECO:0000256" key="9">
    <source>
        <dbReference type="RuleBase" id="RU003357"/>
    </source>
</evidence>
<keyword evidence="7 8" id="KW-0998">Cell outer membrane</keyword>
<dbReference type="Proteomes" id="UP001169760">
    <property type="component" value="Unassembled WGS sequence"/>
</dbReference>
<evidence type="ECO:0000256" key="10">
    <source>
        <dbReference type="SAM" id="SignalP"/>
    </source>
</evidence>
<evidence type="ECO:0000259" key="11">
    <source>
        <dbReference type="Pfam" id="PF00593"/>
    </source>
</evidence>
<dbReference type="InterPro" id="IPR012910">
    <property type="entry name" value="Plug_dom"/>
</dbReference>
<evidence type="ECO:0000256" key="8">
    <source>
        <dbReference type="PROSITE-ProRule" id="PRU01360"/>
    </source>
</evidence>
<keyword evidence="13" id="KW-0675">Receptor</keyword>
<dbReference type="InterPro" id="IPR000531">
    <property type="entry name" value="Beta-barrel_TonB"/>
</dbReference>
<evidence type="ECO:0000256" key="6">
    <source>
        <dbReference type="ARBA" id="ARBA00023136"/>
    </source>
</evidence>
<dbReference type="EMBL" id="JAUOPB010000005">
    <property type="protein sequence ID" value="MDO6422459.1"/>
    <property type="molecule type" value="Genomic_DNA"/>
</dbReference>
<evidence type="ECO:0000256" key="4">
    <source>
        <dbReference type="ARBA" id="ARBA00022692"/>
    </source>
</evidence>
<evidence type="ECO:0000256" key="2">
    <source>
        <dbReference type="ARBA" id="ARBA00022448"/>
    </source>
</evidence>
<evidence type="ECO:0000256" key="3">
    <source>
        <dbReference type="ARBA" id="ARBA00022452"/>
    </source>
</evidence>
<keyword evidence="3 8" id="KW-1134">Transmembrane beta strand</keyword>
<evidence type="ECO:0000259" key="12">
    <source>
        <dbReference type="Pfam" id="PF07715"/>
    </source>
</evidence>
<evidence type="ECO:0000256" key="5">
    <source>
        <dbReference type="ARBA" id="ARBA00023077"/>
    </source>
</evidence>
<dbReference type="InterPro" id="IPR039426">
    <property type="entry name" value="TonB-dep_rcpt-like"/>
</dbReference>
<reference evidence="13" key="1">
    <citation type="submission" date="2023-07" db="EMBL/GenBank/DDBJ databases">
        <title>Genome content predicts the carbon catabolic preferences of heterotrophic bacteria.</title>
        <authorList>
            <person name="Gralka M."/>
        </authorList>
    </citation>
    <scope>NUCLEOTIDE SEQUENCE</scope>
    <source>
        <strain evidence="13">I3M17_2</strain>
    </source>
</reference>
<comment type="caution">
    <text evidence="13">The sequence shown here is derived from an EMBL/GenBank/DDBJ whole genome shotgun (WGS) entry which is preliminary data.</text>
</comment>